<dbReference type="AlphaFoldDB" id="A0A8J3G4Y6"/>
<feature type="compositionally biased region" description="Polar residues" evidence="1">
    <location>
        <begin position="1"/>
        <end position="17"/>
    </location>
</feature>
<sequence>MTWQHTPPSPISGSGTDSCPLAVLKPNPNEMAKMEENNNLRIIVNGLMK</sequence>
<reference evidence="2" key="2">
    <citation type="submission" date="2020-09" db="EMBL/GenBank/DDBJ databases">
        <authorList>
            <person name="Sun Q."/>
            <person name="Kim S."/>
        </authorList>
    </citation>
    <scope>NUCLEOTIDE SEQUENCE</scope>
    <source>
        <strain evidence="2">KCTC 23224</strain>
    </source>
</reference>
<dbReference type="EMBL" id="BMYF01000006">
    <property type="protein sequence ID" value="GHB32649.1"/>
    <property type="molecule type" value="Genomic_DNA"/>
</dbReference>
<evidence type="ECO:0000256" key="1">
    <source>
        <dbReference type="SAM" id="MobiDB-lite"/>
    </source>
</evidence>
<gene>
    <name evidence="2" type="ORF">GCM10008106_11860</name>
</gene>
<reference evidence="2" key="1">
    <citation type="journal article" date="2014" name="Int. J. Syst. Evol. Microbiol.">
        <title>Complete genome sequence of Corynebacterium casei LMG S-19264T (=DSM 44701T), isolated from a smear-ripened cheese.</title>
        <authorList>
            <consortium name="US DOE Joint Genome Institute (JGI-PGF)"/>
            <person name="Walter F."/>
            <person name="Albersmeier A."/>
            <person name="Kalinowski J."/>
            <person name="Ruckert C."/>
        </authorList>
    </citation>
    <scope>NUCLEOTIDE SEQUENCE</scope>
    <source>
        <strain evidence="2">KCTC 23224</strain>
    </source>
</reference>
<name>A0A8J3G4Y6_9BACT</name>
<evidence type="ECO:0000313" key="3">
    <source>
        <dbReference type="Proteomes" id="UP000642809"/>
    </source>
</evidence>
<keyword evidence="3" id="KW-1185">Reference proteome</keyword>
<protein>
    <submittedName>
        <fullName evidence="2">Uncharacterized protein</fullName>
    </submittedName>
</protein>
<accession>A0A8J3G4Y6</accession>
<evidence type="ECO:0000313" key="2">
    <source>
        <dbReference type="EMBL" id="GHB32649.1"/>
    </source>
</evidence>
<dbReference type="Proteomes" id="UP000642809">
    <property type="component" value="Unassembled WGS sequence"/>
</dbReference>
<feature type="region of interest" description="Disordered" evidence="1">
    <location>
        <begin position="1"/>
        <end position="21"/>
    </location>
</feature>
<proteinExistence type="predicted"/>
<comment type="caution">
    <text evidence="2">The sequence shown here is derived from an EMBL/GenBank/DDBJ whole genome shotgun (WGS) entry which is preliminary data.</text>
</comment>
<organism evidence="2 3">
    <name type="scientific">Mongoliitalea lutea</name>
    <dbReference type="NCBI Taxonomy" id="849756"/>
    <lineage>
        <taxon>Bacteria</taxon>
        <taxon>Pseudomonadati</taxon>
        <taxon>Bacteroidota</taxon>
        <taxon>Cytophagia</taxon>
        <taxon>Cytophagales</taxon>
        <taxon>Cyclobacteriaceae</taxon>
        <taxon>Mongoliitalea</taxon>
    </lineage>
</organism>